<dbReference type="SMART" id="SM00248">
    <property type="entry name" value="ANK"/>
    <property type="match status" value="4"/>
</dbReference>
<evidence type="ECO:0000313" key="6">
    <source>
        <dbReference type="Proteomes" id="UP000650833"/>
    </source>
</evidence>
<dbReference type="Pfam" id="PF12796">
    <property type="entry name" value="Ank_2"/>
    <property type="match status" value="1"/>
</dbReference>
<dbReference type="Pfam" id="PF00023">
    <property type="entry name" value="Ank"/>
    <property type="match status" value="1"/>
</dbReference>
<evidence type="ECO:0008006" key="7">
    <source>
        <dbReference type="Google" id="ProtNLM"/>
    </source>
</evidence>
<evidence type="ECO:0000256" key="4">
    <source>
        <dbReference type="SAM" id="MobiDB-lite"/>
    </source>
</evidence>
<keyword evidence="6" id="KW-1185">Reference proteome</keyword>
<evidence type="ECO:0000256" key="3">
    <source>
        <dbReference type="PROSITE-ProRule" id="PRU00023"/>
    </source>
</evidence>
<dbReference type="PROSITE" id="PS50088">
    <property type="entry name" value="ANK_REPEAT"/>
    <property type="match status" value="2"/>
</dbReference>
<dbReference type="EMBL" id="JAEPRC010000664">
    <property type="protein sequence ID" value="KAG2193217.1"/>
    <property type="molecule type" value="Genomic_DNA"/>
</dbReference>
<feature type="repeat" description="ANK" evidence="3">
    <location>
        <begin position="85"/>
        <end position="120"/>
    </location>
</feature>
<dbReference type="Proteomes" id="UP000650833">
    <property type="component" value="Unassembled WGS sequence"/>
</dbReference>
<keyword evidence="2 3" id="KW-0040">ANK repeat</keyword>
<evidence type="ECO:0000256" key="2">
    <source>
        <dbReference type="ARBA" id="ARBA00023043"/>
    </source>
</evidence>
<dbReference type="AlphaFoldDB" id="A0A8H7QIC7"/>
<dbReference type="InterPro" id="IPR002110">
    <property type="entry name" value="Ankyrin_rpt"/>
</dbReference>
<feature type="repeat" description="ANK" evidence="3">
    <location>
        <begin position="156"/>
        <end position="190"/>
    </location>
</feature>
<dbReference type="PROSITE" id="PS50297">
    <property type="entry name" value="ANK_REP_REGION"/>
    <property type="match status" value="2"/>
</dbReference>
<gene>
    <name evidence="5" type="ORF">INT46_000056</name>
</gene>
<dbReference type="OrthoDB" id="194358at2759"/>
<name>A0A8H7QIC7_9FUNG</name>
<organism evidence="5 6">
    <name type="scientific">Mucor plumbeus</name>
    <dbReference type="NCBI Taxonomy" id="97098"/>
    <lineage>
        <taxon>Eukaryota</taxon>
        <taxon>Fungi</taxon>
        <taxon>Fungi incertae sedis</taxon>
        <taxon>Mucoromycota</taxon>
        <taxon>Mucoromycotina</taxon>
        <taxon>Mucoromycetes</taxon>
        <taxon>Mucorales</taxon>
        <taxon>Mucorineae</taxon>
        <taxon>Mucoraceae</taxon>
        <taxon>Mucor</taxon>
    </lineage>
</organism>
<accession>A0A8H7QIC7</accession>
<protein>
    <recommendedName>
        <fullName evidence="7">Ankyrin</fullName>
    </recommendedName>
</protein>
<sequence>MPSLLTRTFALLNNIKPPTTDQENVLTVINTDTEQPIQLVNYNTKPDVSIWKAAELGDLAALQYYIHHTSSVDPTTLLNTRDPDTDCTLLHLVVSNNHQHIVPLVKLLLEHGADASARNIYNVQAIHMVSLHCPNPLTSTELLLDYKASPNARDGDGWTPLHYAARFCHPPDPVLRLLVDRGADVNLTDAGHKSPLFGLLANGDLTSALDFLVHTAKADVSIRGDFLDQVSRKTRAGTVVLQAAKYGRLECLSLLIRSNVAMQQLRRVLNQDELAYSQALVKDQQSRSKNTDTKWDLILQLLQELEDTLERDPLSLLSSRNKLLQANATTASEDTSNASRPLQRRHTLIAMLGPMRRKKMIAHPHPIERKTSATSKLFRKMSRMIKRAKSDGQATIQQQQQQQGPHQQEINTTATNNNNVRSNGMTR</sequence>
<dbReference type="SUPFAM" id="SSF48403">
    <property type="entry name" value="Ankyrin repeat"/>
    <property type="match status" value="1"/>
</dbReference>
<evidence type="ECO:0000313" key="5">
    <source>
        <dbReference type="EMBL" id="KAG2193217.1"/>
    </source>
</evidence>
<dbReference type="PANTHER" id="PTHR24126">
    <property type="entry name" value="ANKYRIN REPEAT, PH AND SEC7 DOMAIN CONTAINING PROTEIN SECG-RELATED"/>
    <property type="match status" value="1"/>
</dbReference>
<evidence type="ECO:0000256" key="1">
    <source>
        <dbReference type="ARBA" id="ARBA00022737"/>
    </source>
</evidence>
<keyword evidence="1" id="KW-0677">Repeat</keyword>
<feature type="region of interest" description="Disordered" evidence="4">
    <location>
        <begin position="386"/>
        <end position="427"/>
    </location>
</feature>
<dbReference type="InterPro" id="IPR036770">
    <property type="entry name" value="Ankyrin_rpt-contain_sf"/>
</dbReference>
<dbReference type="Gene3D" id="1.25.40.20">
    <property type="entry name" value="Ankyrin repeat-containing domain"/>
    <property type="match status" value="2"/>
</dbReference>
<feature type="compositionally biased region" description="Low complexity" evidence="4">
    <location>
        <begin position="393"/>
        <end position="408"/>
    </location>
</feature>
<proteinExistence type="predicted"/>
<reference evidence="5" key="1">
    <citation type="submission" date="2020-12" db="EMBL/GenBank/DDBJ databases">
        <title>Metabolic potential, ecology and presence of endohyphal bacteria is reflected in genomic diversity of Mucoromycotina.</title>
        <authorList>
            <person name="Muszewska A."/>
            <person name="Okrasinska A."/>
            <person name="Steczkiewicz K."/>
            <person name="Drgas O."/>
            <person name="Orlowska M."/>
            <person name="Perlinska-Lenart U."/>
            <person name="Aleksandrzak-Piekarczyk T."/>
            <person name="Szatraj K."/>
            <person name="Zielenkiewicz U."/>
            <person name="Pilsyk S."/>
            <person name="Malc E."/>
            <person name="Mieczkowski P."/>
            <person name="Kruszewska J.S."/>
            <person name="Biernat P."/>
            <person name="Pawlowska J."/>
        </authorList>
    </citation>
    <scope>NUCLEOTIDE SEQUENCE</scope>
    <source>
        <strain evidence="5">CBS 226.32</strain>
    </source>
</reference>
<feature type="compositionally biased region" description="Polar residues" evidence="4">
    <location>
        <begin position="409"/>
        <end position="427"/>
    </location>
</feature>
<comment type="caution">
    <text evidence="5">The sequence shown here is derived from an EMBL/GenBank/DDBJ whole genome shotgun (WGS) entry which is preliminary data.</text>
</comment>